<feature type="compositionally biased region" description="Polar residues" evidence="2">
    <location>
        <begin position="1018"/>
        <end position="1035"/>
    </location>
</feature>
<feature type="region of interest" description="Disordered" evidence="2">
    <location>
        <begin position="2552"/>
        <end position="2572"/>
    </location>
</feature>
<keyword evidence="4" id="KW-1185">Reference proteome</keyword>
<feature type="compositionally biased region" description="Polar residues" evidence="2">
    <location>
        <begin position="1731"/>
        <end position="1742"/>
    </location>
</feature>
<reference evidence="3" key="2">
    <citation type="submission" date="2020-05" db="UniProtKB">
        <authorList>
            <consortium name="EnsemblMetazoa"/>
        </authorList>
    </citation>
    <scope>IDENTIFICATION</scope>
    <source>
        <strain evidence="3">CM1001059</strain>
    </source>
</reference>
<reference evidence="4" key="1">
    <citation type="submission" date="2014-01" db="EMBL/GenBank/DDBJ databases">
        <title>The Genome Sequence of Anopheles melas CM1001059_A (V2).</title>
        <authorList>
            <consortium name="The Broad Institute Genomics Platform"/>
            <person name="Neafsey D.E."/>
            <person name="Besansky N."/>
            <person name="Howell P."/>
            <person name="Walton C."/>
            <person name="Young S.K."/>
            <person name="Zeng Q."/>
            <person name="Gargeya S."/>
            <person name="Fitzgerald M."/>
            <person name="Haas B."/>
            <person name="Abouelleil A."/>
            <person name="Allen A.W."/>
            <person name="Alvarado L."/>
            <person name="Arachchi H.M."/>
            <person name="Berlin A.M."/>
            <person name="Chapman S.B."/>
            <person name="Gainer-Dewar J."/>
            <person name="Goldberg J."/>
            <person name="Griggs A."/>
            <person name="Gujja S."/>
            <person name="Hansen M."/>
            <person name="Howarth C."/>
            <person name="Imamovic A."/>
            <person name="Ireland A."/>
            <person name="Larimer J."/>
            <person name="McCowan C."/>
            <person name="Murphy C."/>
            <person name="Pearson M."/>
            <person name="Poon T.W."/>
            <person name="Priest M."/>
            <person name="Roberts A."/>
            <person name="Saif S."/>
            <person name="Shea T."/>
            <person name="Sisk P."/>
            <person name="Sykes S."/>
            <person name="Wortman J."/>
            <person name="Nusbaum C."/>
            <person name="Birren B."/>
        </authorList>
    </citation>
    <scope>NUCLEOTIDE SEQUENCE [LARGE SCALE GENOMIC DNA]</scope>
    <source>
        <strain evidence="4">CM1001059</strain>
    </source>
</reference>
<evidence type="ECO:0000256" key="2">
    <source>
        <dbReference type="SAM" id="MobiDB-lite"/>
    </source>
</evidence>
<feature type="compositionally biased region" description="Low complexity" evidence="2">
    <location>
        <begin position="1173"/>
        <end position="1197"/>
    </location>
</feature>
<feature type="region of interest" description="Disordered" evidence="2">
    <location>
        <begin position="1096"/>
        <end position="1140"/>
    </location>
</feature>
<dbReference type="InterPro" id="IPR029717">
    <property type="entry name" value="FAM193"/>
</dbReference>
<feature type="region of interest" description="Disordered" evidence="2">
    <location>
        <begin position="1730"/>
        <end position="2110"/>
    </location>
</feature>
<sequence>MSILLQESGGGGTASTVSTSGVTPIEDGSEGSPLTVDNGPAPKDACTGDCHYGRSLKQYVELLIQKTVIDVDEHEKQQDATTSENDCVCKAQSDSSECHNPKRADQQQQQQQKQQQEDHSEHLFPLNCCCRMCIVSREVVMKLYAEDCQYNSLWDRLQLLMKQYYDLIPESEDNALYNQYMELMSKSSLKWLTDAHYPEQNMIQMSLASNLPLSNEMAFVMLTNVLSTRDPHQLFELLCFQLRSIVQVYCVGFEDLFTESPEDGSRQFNAPEVLNYIVNGYKKLRQSARTVAPLLNVLEQCHLGKFGLTWWLINQRIFQRYFYYEVQSILPECMLRLRGSLPEREYQELVGRFLKFDKEMTDISLSWADVWPLLYDYHRSPEDCERRNRISTVHTLLQAIRGSRYAPKTPELLEKPERSISEWLALENRQLVWEYVVHCLKTKWIPGVSSRLSNVCDYVKCPGCNRPLNTHNIVCVCLTCIIGGGIFTFRPKKEINERYRMCTCANMIEMMLETQGKKVPNSDEDDSATNSQKLLSSLLLTSGETGLPNGCSKVSSPQHSAMLKNESKKDDKQVVQDTAACYPLVETLGEDEELYHIAWAIFKHLPERVQYRWSTLEPSRFCSFQAAPCSSIACRVAVNIIAMNYPVHLSRLLIQTYKPVSEEPRRIMKGNWNTKARNSLRKFCDNVNKRWHEEIDDQMHPLLFVDMFWSLQNSALNLPKTRASDLAEWFILDTQAPPRNVLYQYFNKFFLVKENDIAFDLECFERERERSVSPSRMRESLMQKLESNAALLAPCPTTLSSSVSSTSSSSSSSSCLSSSNSSSSSSSCSLSTTSAASVAAAAAAAAAAASSFIEPIGDACISNGIADESRGCTCTCNTCVTEFLSKSEMLSKQLDTSARDSWTQRTNMLEMELKALLKERNMLLEKGRGKRSPCKLLNCDDSCTTKSGTPESSKLNLSIESNVTKASSLKQDVQGAVPEDTPAVVVNGQLEVEKSKDENVISGEKSAMAVDVKLAPPSTKSQTPAPAQPTSSSKAALNDKSSKQPPSTSSAGVQANGNTPKPTVAPVPMGVNEELLTPAKLSAFAKLAASKIPPAVGNAATKSSSKQEAASGANAQAMKAKPLPATTQQQPGNGVRAVSNAASSAAAAAGATSQTHGSSKPCPCGLPSHAGGTKAGTVAKAKPSAGSAAPGSASGGATTHTKEEHKKSCHRGTAPTGATGGDKAEGSCVCYYCTLFGQSECNHNQRTNETREKLRKKLQKQQMMNDKMFNEERQRQQLQQKPAPADGVAVIKESKPLSTKITASNSSAATTVAPGKASAPINPVPSANGNAPSKDRFQSIDNLLRYIEGDDCAKAPNNTSKGGGKTNRIQSADKNAQKPVPATKPATTVSATVGKDAETIKKVKLNKGLKMIAELEMLRQKFYDCQKQEQKTQQLLQDQIGLSKKERKELPLKIQTYRQQKNELHAAINVLVSSIRTEIPDITRTRCTRSKIKCSITIFNISNNNNNNNNNHSNHSNHNINNHFNNKNNSNNFNKSSNKVLVTVTAKGDSPDQDQILYTFVNGQIVPINDPGAGAGDGINQHQKPRKLCQQPSGSPASVMGATRTEKAKLANSTGQSMPKAEDPFADFSPQEKRLIQEYVDQLYQQPLDTVQIEDSDQIKRSSRSKKRAGKLESQPQEQQQTISINDLIQERMLRQSVELIKNLQTDRKSNPEMLSLANKVKKDLLEMQKNPKTATEASSAPGSKGKANAAPNNQPTKKEVTAKPAPVGEERQGGKGKALAVATTTPADVGKGKNGKKERKKDKLIEEIDEIVARLNLLDSDDEECKPTSKRKQKSVASSTKVLNRKQSKDSVVSSGSGSASGVKQQTKSQSKQQATTQLEQQAGTVQAKQSQPQETQAKKKGTAVVTQKSLKEDNGTIEKASNKEKSKGQSQQTASAVENPSSVEPSVKPVVRKKAAKSFIDPEFDNNAFRLLNMDDSETDVEEEEEEFEEEEEEAKTIAPTKVDNSTSSRNALSQSKPCEQAKETKTIQKESTPAVAIAVQSLGNDKTKKTAMEKEKKSTQKKAAKQEREVAVGTAFKEQQKRDDVESVSCTANGNETETRPKKQTPAQAMVEKISALLDSPGLSNRQRKQMIRQLEQAQATIQSQLLQNAAKATKAKVQAQAQQEKIANQKATNVSNASGNNAAASKSGPGKECNSKARQPNVASNATIDEYASSNGSGASNSLMDQLRRGIRAEGLDLPPGITLTRLDAIQSEALRLKRESIRKITEPMKPVAPPMDPTPAMLAGSFGVGADAPNPGMFVVNPMSPLSVPAVGQESVIMVNTGKLRGKEQQQQQSSPLPEGGANDRKKRNKRRSKNKNKDPDQVDQMPSASGASVSSVTEGQAGRKLTDGNNIVTLRNPMFHGGSMGAGGAGMRPPGAGTMPDVQGARMTLGYDQPATIFKNDNGMFTIRNPALHHALSGGAPPEATGFRPFNAAYLVENGIMPPTHGGIQQPGGTAPHVTAAVSSGANTIIPGSTGVPPYLQQYSSAALDESMGPRKCKSAIGSEMKNAQKQKQTSLQQGGGLPTSSGRGWQHMNGTTGQDMFAPSPSASGTIGAGLGESHYSSFSQYNLAGPDLLHSAPVGPGNAYGSGMLGSSGYYQGGSSSASILSKGATGAIGSERSHALSYLGGADASTSLATHCCDDEAPSAFFNGNSLGSLPTGTIGSRTRYDDLAFLQNLQPGQRLNSEVTIHSINESKMRRQQAQNFTHDIQITAIPAPSPPTSTGLGILGAQATPSTVSLQHMMHQAQHMTHHRQQQLAQDTQPHFSDLSPGSGSVGSGSGSGTRAGVALTDFMDSRVSGGSSSSASADLLASSMDAKSFLREYQLGQLQQQMQDLQLQSQQQQLKGEFGDNLFGTKQPIVSVGDLETDEQDLGSLEHFNYYFNAPGGKNNSSNIKMTCKSAGGDNITAGMVSPSVGTPEEGNPGGVSIGGDELQRPQQPPIGTPSSKSIQQQRLQQNGTPISSVGSILYPGTADSPASSVSVFDGISSSLSSQTHSFDDLYTGLLATASPPSSISGGMEGNTQHNIQQLHHQLSEGYSSDPHGMIDSAVTLITTILL</sequence>
<feature type="region of interest" description="Disordered" evidence="2">
    <location>
        <begin position="1580"/>
        <end position="1600"/>
    </location>
</feature>
<feature type="region of interest" description="Disordered" evidence="2">
    <location>
        <begin position="1654"/>
        <end position="1682"/>
    </location>
</feature>
<feature type="region of interest" description="Disordered" evidence="2">
    <location>
        <begin position="95"/>
        <end position="117"/>
    </location>
</feature>
<feature type="compositionally biased region" description="Low complexity" evidence="2">
    <location>
        <begin position="2177"/>
        <end position="2191"/>
    </location>
</feature>
<dbReference type="PANTHER" id="PTHR15109">
    <property type="entry name" value="AGAP004327-PA"/>
    <property type="match status" value="1"/>
</dbReference>
<feature type="region of interest" description="Disordered" evidence="2">
    <location>
        <begin position="1"/>
        <end position="40"/>
    </location>
</feature>
<feature type="coiled-coil region" evidence="1">
    <location>
        <begin position="1244"/>
        <end position="1281"/>
    </location>
</feature>
<feature type="compositionally biased region" description="Polar residues" evidence="2">
    <location>
        <begin position="1043"/>
        <end position="1061"/>
    </location>
</feature>
<feature type="compositionally biased region" description="Low complexity" evidence="2">
    <location>
        <begin position="14"/>
        <end position="23"/>
    </location>
</feature>
<feature type="compositionally biased region" description="Low complexity" evidence="2">
    <location>
        <begin position="1939"/>
        <end position="1951"/>
    </location>
</feature>
<feature type="compositionally biased region" description="Basic and acidic residues" evidence="2">
    <location>
        <begin position="96"/>
        <end position="105"/>
    </location>
</feature>
<evidence type="ECO:0000313" key="4">
    <source>
        <dbReference type="Proteomes" id="UP000075902"/>
    </source>
</evidence>
<keyword evidence="1" id="KW-0175">Coiled coil</keyword>
<dbReference type="Proteomes" id="UP000075902">
    <property type="component" value="Unassembled WGS sequence"/>
</dbReference>
<feature type="region of interest" description="Disordered" evidence="2">
    <location>
        <begin position="1313"/>
        <end position="1335"/>
    </location>
</feature>
<feature type="region of interest" description="Disordered" evidence="2">
    <location>
        <begin position="2796"/>
        <end position="2829"/>
    </location>
</feature>
<feature type="compositionally biased region" description="Low complexity" evidence="2">
    <location>
        <begin position="1851"/>
        <end position="1879"/>
    </location>
</feature>
<feature type="region of interest" description="Disordered" evidence="2">
    <location>
        <begin position="1173"/>
        <end position="1222"/>
    </location>
</feature>
<name>A0A182UGZ9_9DIPT</name>
<feature type="region of interest" description="Disordered" evidence="2">
    <location>
        <begin position="1353"/>
        <end position="1389"/>
    </location>
</feature>
<dbReference type="STRING" id="34690.A0A182UGZ9"/>
<feature type="region of interest" description="Disordered" evidence="2">
    <location>
        <begin position="1505"/>
        <end position="1535"/>
    </location>
</feature>
<feature type="compositionally biased region" description="Basic and acidic residues" evidence="2">
    <location>
        <begin position="2048"/>
        <end position="2073"/>
    </location>
</feature>
<feature type="compositionally biased region" description="Polar residues" evidence="2">
    <location>
        <begin position="1880"/>
        <end position="1897"/>
    </location>
</feature>
<feature type="compositionally biased region" description="Acidic residues" evidence="2">
    <location>
        <begin position="1977"/>
        <end position="1996"/>
    </location>
</feature>
<dbReference type="EnsemblMetazoa" id="AMEC020235-RA">
    <property type="protein sequence ID" value="AMEC020235-PA"/>
    <property type="gene ID" value="AMEC020235"/>
</dbReference>
<feature type="compositionally biased region" description="Basic residues" evidence="2">
    <location>
        <begin position="2350"/>
        <end position="2360"/>
    </location>
</feature>
<feature type="compositionally biased region" description="Basic and acidic residues" evidence="2">
    <location>
        <begin position="1911"/>
        <end position="1929"/>
    </location>
</feature>
<feature type="compositionally biased region" description="Basic and acidic residues" evidence="2">
    <location>
        <begin position="2022"/>
        <end position="2031"/>
    </location>
</feature>
<feature type="region of interest" description="Disordered" evidence="2">
    <location>
        <begin position="803"/>
        <end position="827"/>
    </location>
</feature>
<feature type="compositionally biased region" description="Gly residues" evidence="2">
    <location>
        <begin position="2819"/>
        <end position="2829"/>
    </location>
</feature>
<evidence type="ECO:0000313" key="3">
    <source>
        <dbReference type="EnsemblMetazoa" id="AMEC020235-PA"/>
    </source>
</evidence>
<feature type="compositionally biased region" description="Polar residues" evidence="2">
    <location>
        <begin position="2005"/>
        <end position="2020"/>
    </location>
</feature>
<feature type="region of interest" description="Disordered" evidence="2">
    <location>
        <begin position="2329"/>
        <end position="2418"/>
    </location>
</feature>
<organism evidence="3 4">
    <name type="scientific">Anopheles melas</name>
    <dbReference type="NCBI Taxonomy" id="34690"/>
    <lineage>
        <taxon>Eukaryota</taxon>
        <taxon>Metazoa</taxon>
        <taxon>Ecdysozoa</taxon>
        <taxon>Arthropoda</taxon>
        <taxon>Hexapoda</taxon>
        <taxon>Insecta</taxon>
        <taxon>Pterygota</taxon>
        <taxon>Neoptera</taxon>
        <taxon>Endopterygota</taxon>
        <taxon>Diptera</taxon>
        <taxon>Nematocera</taxon>
        <taxon>Culicoidea</taxon>
        <taxon>Culicidae</taxon>
        <taxon>Anophelinae</taxon>
        <taxon>Anopheles</taxon>
    </lineage>
</organism>
<protein>
    <submittedName>
        <fullName evidence="3">Uncharacterized protein</fullName>
    </submittedName>
</protein>
<dbReference type="PANTHER" id="PTHR15109:SF4">
    <property type="entry name" value="FAM193 C-TERMINAL DOMAIN-CONTAINING PROTEIN"/>
    <property type="match status" value="1"/>
</dbReference>
<feature type="region of interest" description="Disordered" evidence="2">
    <location>
        <begin position="2955"/>
        <end position="2997"/>
    </location>
</feature>
<accession>A0A182UGZ9</accession>
<feature type="compositionally biased region" description="Polar residues" evidence="2">
    <location>
        <begin position="2370"/>
        <end position="2384"/>
    </location>
</feature>
<feature type="region of interest" description="Disordered" evidence="2">
    <location>
        <begin position="2171"/>
        <end position="2206"/>
    </location>
</feature>
<proteinExistence type="predicted"/>
<feature type="region of interest" description="Disordered" evidence="2">
    <location>
        <begin position="1015"/>
        <end position="1068"/>
    </location>
</feature>
<evidence type="ECO:0000256" key="1">
    <source>
        <dbReference type="SAM" id="Coils"/>
    </source>
</evidence>
<dbReference type="VEuPathDB" id="VectorBase:AMEC020235"/>